<organism evidence="3 4">
    <name type="scientific">Fistulina hepatica ATCC 64428</name>
    <dbReference type="NCBI Taxonomy" id="1128425"/>
    <lineage>
        <taxon>Eukaryota</taxon>
        <taxon>Fungi</taxon>
        <taxon>Dikarya</taxon>
        <taxon>Basidiomycota</taxon>
        <taxon>Agaricomycotina</taxon>
        <taxon>Agaricomycetes</taxon>
        <taxon>Agaricomycetidae</taxon>
        <taxon>Agaricales</taxon>
        <taxon>Fistulinaceae</taxon>
        <taxon>Fistulina</taxon>
    </lineage>
</organism>
<feature type="compositionally biased region" description="Basic residues" evidence="1">
    <location>
        <begin position="35"/>
        <end position="44"/>
    </location>
</feature>
<dbReference type="Pfam" id="PF20636">
    <property type="entry name" value="SMN_G2-BD"/>
    <property type="match status" value="1"/>
</dbReference>
<proteinExistence type="predicted"/>
<gene>
    <name evidence="3" type="ORF">FISHEDRAFT_70835</name>
</gene>
<dbReference type="InterPro" id="IPR049481">
    <property type="entry name" value="SMN_G2-BD"/>
</dbReference>
<dbReference type="EMBL" id="KN881666">
    <property type="protein sequence ID" value="KIY51191.1"/>
    <property type="molecule type" value="Genomic_DNA"/>
</dbReference>
<protein>
    <recommendedName>
        <fullName evidence="2">Survival Motor Neuron Gemin2-binding domain-containing protein</fullName>
    </recommendedName>
</protein>
<evidence type="ECO:0000259" key="2">
    <source>
        <dbReference type="Pfam" id="PF20636"/>
    </source>
</evidence>
<evidence type="ECO:0000313" key="4">
    <source>
        <dbReference type="Proteomes" id="UP000054144"/>
    </source>
</evidence>
<feature type="domain" description="Survival Motor Neuron Gemin2-binding" evidence="2">
    <location>
        <begin position="80"/>
        <end position="95"/>
    </location>
</feature>
<sequence>MAGRQVVSYDDITLPYTASASSHPAPEPSSQPPAKRQKSSHAKQKQLVVKRSSKSASANTKAAEKEPEFFEEESRDLTHDEIWDDSALIEAWNAANEEYEAYHGPDHAKAWKTQPVRKHNSALWYNIPPDPKTTDQKTTSTSRVISGGTPDEVDSKPLDFDSFVPTYDASLNSAMNDETLYNSYTDLSSVTSDEAFTRAVQASYWSGYWTAVYQLQRKAKEANDHDDAEDEAPKNGEVDGQVEGEEIGEASANGVEITAGDDDDIASSSGEADGEELVPAQR</sequence>
<keyword evidence="4" id="KW-1185">Reference proteome</keyword>
<feature type="region of interest" description="Disordered" evidence="1">
    <location>
        <begin position="125"/>
        <end position="157"/>
    </location>
</feature>
<dbReference type="OrthoDB" id="197400at2759"/>
<feature type="region of interest" description="Disordered" evidence="1">
    <location>
        <begin position="1"/>
        <end position="77"/>
    </location>
</feature>
<reference evidence="3 4" key="1">
    <citation type="journal article" date="2015" name="Fungal Genet. Biol.">
        <title>Evolution of novel wood decay mechanisms in Agaricales revealed by the genome sequences of Fistulina hepatica and Cylindrobasidium torrendii.</title>
        <authorList>
            <person name="Floudas D."/>
            <person name="Held B.W."/>
            <person name="Riley R."/>
            <person name="Nagy L.G."/>
            <person name="Koehler G."/>
            <person name="Ransdell A.S."/>
            <person name="Younus H."/>
            <person name="Chow J."/>
            <person name="Chiniquy J."/>
            <person name="Lipzen A."/>
            <person name="Tritt A."/>
            <person name="Sun H."/>
            <person name="Haridas S."/>
            <person name="LaButti K."/>
            <person name="Ohm R.A."/>
            <person name="Kues U."/>
            <person name="Blanchette R.A."/>
            <person name="Grigoriev I.V."/>
            <person name="Minto R.E."/>
            <person name="Hibbett D.S."/>
        </authorList>
    </citation>
    <scope>NUCLEOTIDE SEQUENCE [LARGE SCALE GENOMIC DNA]</scope>
    <source>
        <strain evidence="3 4">ATCC 64428</strain>
    </source>
</reference>
<dbReference type="Proteomes" id="UP000054144">
    <property type="component" value="Unassembled WGS sequence"/>
</dbReference>
<name>A0A0D7AIS1_9AGAR</name>
<evidence type="ECO:0000256" key="1">
    <source>
        <dbReference type="SAM" id="MobiDB-lite"/>
    </source>
</evidence>
<evidence type="ECO:0000313" key="3">
    <source>
        <dbReference type="EMBL" id="KIY51191.1"/>
    </source>
</evidence>
<accession>A0A0D7AIS1</accession>
<feature type="compositionally biased region" description="Basic and acidic residues" evidence="1">
    <location>
        <begin position="220"/>
        <end position="237"/>
    </location>
</feature>
<feature type="region of interest" description="Disordered" evidence="1">
    <location>
        <begin position="220"/>
        <end position="282"/>
    </location>
</feature>
<dbReference type="AlphaFoldDB" id="A0A0D7AIS1"/>
<dbReference type="CDD" id="cd22851">
    <property type="entry name" value="SMN_N"/>
    <property type="match status" value="1"/>
</dbReference>